<protein>
    <submittedName>
        <fullName evidence="1">Uncharacterized protein</fullName>
    </submittedName>
</protein>
<sequence length="74" mass="8103">MYSAPVNAPNRADSSGSWAAFRAGVRTRSCQKKAVRGVAKKVVETRRAIGAAVKKRENKRETFVKQRGLTEAVV</sequence>
<name>A0A268S3Y9_SHOCL</name>
<proteinExistence type="predicted"/>
<dbReference type="AlphaFoldDB" id="A0A268S3Y9"/>
<dbReference type="EMBL" id="NPBS01000019">
    <property type="protein sequence ID" value="PAF27268.1"/>
    <property type="molecule type" value="Genomic_DNA"/>
</dbReference>
<accession>A0A268S3Y9</accession>
<reference evidence="1 2" key="1">
    <citation type="submission" date="2017-07" db="EMBL/GenBank/DDBJ databases">
        <title>Isolation and whole genome analysis of endospore-forming bacteria from heroin.</title>
        <authorList>
            <person name="Kalinowski J."/>
            <person name="Ahrens B."/>
            <person name="Al-Dilaimi A."/>
            <person name="Winkler A."/>
            <person name="Wibberg D."/>
            <person name="Schleenbecker U."/>
            <person name="Ruckert C."/>
            <person name="Wolfel R."/>
            <person name="Grass G."/>
        </authorList>
    </citation>
    <scope>NUCLEOTIDE SEQUENCE [LARGE SCALE GENOMIC DNA]</scope>
    <source>
        <strain evidence="1 2">7523-2</strain>
    </source>
</reference>
<comment type="caution">
    <text evidence="1">The sequence shown here is derived from an EMBL/GenBank/DDBJ whole genome shotgun (WGS) entry which is preliminary data.</text>
</comment>
<organism evidence="1 2">
    <name type="scientific">Shouchella clausii</name>
    <name type="common">Alkalihalobacillus clausii</name>
    <dbReference type="NCBI Taxonomy" id="79880"/>
    <lineage>
        <taxon>Bacteria</taxon>
        <taxon>Bacillati</taxon>
        <taxon>Bacillota</taxon>
        <taxon>Bacilli</taxon>
        <taxon>Bacillales</taxon>
        <taxon>Bacillaceae</taxon>
        <taxon>Shouchella</taxon>
    </lineage>
</organism>
<evidence type="ECO:0000313" key="1">
    <source>
        <dbReference type="EMBL" id="PAF27268.1"/>
    </source>
</evidence>
<evidence type="ECO:0000313" key="2">
    <source>
        <dbReference type="Proteomes" id="UP000216133"/>
    </source>
</evidence>
<gene>
    <name evidence="1" type="ORF">CHH61_04240</name>
</gene>
<dbReference type="Proteomes" id="UP000216133">
    <property type="component" value="Unassembled WGS sequence"/>
</dbReference>